<organism evidence="1 2">
    <name type="scientific">Syntrophus aciditrophicus (strain SB)</name>
    <dbReference type="NCBI Taxonomy" id="56780"/>
    <lineage>
        <taxon>Bacteria</taxon>
        <taxon>Pseudomonadati</taxon>
        <taxon>Thermodesulfobacteriota</taxon>
        <taxon>Syntrophia</taxon>
        <taxon>Syntrophales</taxon>
        <taxon>Syntrophaceae</taxon>
        <taxon>Syntrophus</taxon>
    </lineage>
</organism>
<dbReference type="EMBL" id="CP000252">
    <property type="protein sequence ID" value="ABC77035.1"/>
    <property type="molecule type" value="Genomic_DNA"/>
</dbReference>
<sequence>MTAFLLRISKKEENMADRSKLIVNGMKKAKGRYGRVKFEQINSNQYDGLFECLCRRYAKGKNLFTEAETSIYAEITREFNE</sequence>
<gene>
    <name evidence="1" type="ORF">SYN_03188</name>
</gene>
<dbReference type="InParanoid" id="Q2LSH7"/>
<dbReference type="KEGG" id="sat:SYN_03188"/>
<protein>
    <submittedName>
        <fullName evidence="1">Hypothetical cytosolic protein</fullName>
    </submittedName>
</protein>
<proteinExistence type="predicted"/>
<keyword evidence="2" id="KW-1185">Reference proteome</keyword>
<accession>Q2LSH7</accession>
<dbReference type="HOGENOM" id="CLU_2572605_0_0_7"/>
<reference evidence="1 2" key="1">
    <citation type="journal article" date="2007" name="Proc. Natl. Acad. Sci. U.S.A.">
        <title>The genome of Syntrophus aciditrophicus: life at the thermodynamic limit of microbial growth.</title>
        <authorList>
            <person name="McInerney M.J."/>
            <person name="Rohlin L."/>
            <person name="Mouttaki H."/>
            <person name="Kim U."/>
            <person name="Krupp R.S."/>
            <person name="Rios-Hernandez L."/>
            <person name="Sieber J."/>
            <person name="Struchtemeyer C.G."/>
            <person name="Bhattacharyya A."/>
            <person name="Campbell J.W."/>
            <person name="Gunsalus R.P."/>
        </authorList>
    </citation>
    <scope>NUCLEOTIDE SEQUENCE [LARGE SCALE GENOMIC DNA]</scope>
    <source>
        <strain evidence="1 2">SB</strain>
    </source>
</reference>
<evidence type="ECO:0000313" key="1">
    <source>
        <dbReference type="EMBL" id="ABC77035.1"/>
    </source>
</evidence>
<evidence type="ECO:0000313" key="2">
    <source>
        <dbReference type="Proteomes" id="UP000001933"/>
    </source>
</evidence>
<name>Q2LSH7_SYNAS</name>
<dbReference type="Proteomes" id="UP000001933">
    <property type="component" value="Chromosome"/>
</dbReference>
<dbReference type="AlphaFoldDB" id="Q2LSH7"/>